<dbReference type="GO" id="GO:0003865">
    <property type="term" value="F:3-oxo-5-alpha-steroid 4-dehydrogenase activity"/>
    <property type="evidence" value="ECO:0007669"/>
    <property type="project" value="InterPro"/>
</dbReference>
<comment type="caution">
    <text evidence="19">The sequence shown here is derived from an EMBL/GenBank/DDBJ whole genome shotgun (WGS) entry which is preliminary data.</text>
</comment>
<dbReference type="RefSeq" id="WP_273305419.1">
    <property type="nucleotide sequence ID" value="NZ_DYUD01000010.1"/>
</dbReference>
<accession>A0A921MQP7</accession>
<sequence length="257" mass="29963">METATFNIFLIVMAVTALIVFIALHFVSAGYGMLFDRKWGVSLPNRIGWVMMEAPVFIAMLVLWLLAPDEYRCDPVRIAFLVLFEAHYFQRSFIFPFLIKGNSRMPLSIVSMGVVFNLLNAFMQGGWIFYISPLDYYTPAWFTSPQFIIGVIAFVAGMYINIQSDSIIRHLRKPGDRRHYIPRGGMFRWVSSANYFGEFLEWVGFAIFTWSWSGAVFAWWTFANLAPRSASLYKRYTQEFGEEFTREKRKKIIPFIY</sequence>
<dbReference type="EMBL" id="DYUD01000010">
    <property type="protein sequence ID" value="HJG88366.1"/>
    <property type="molecule type" value="Genomic_DNA"/>
</dbReference>
<dbReference type="AlphaFoldDB" id="A0A921MQP7"/>
<keyword evidence="6" id="KW-0492">Microsome</keyword>
<feature type="transmembrane region" description="Helical" evidence="17">
    <location>
        <begin position="202"/>
        <end position="226"/>
    </location>
</feature>
<keyword evidence="11 17" id="KW-0472">Membrane</keyword>
<proteinExistence type="predicted"/>
<dbReference type="Gene3D" id="1.20.120.1630">
    <property type="match status" value="1"/>
</dbReference>
<keyword evidence="4" id="KW-0221">Differentiation</keyword>
<feature type="transmembrane region" description="Helical" evidence="17">
    <location>
        <begin position="6"/>
        <end position="35"/>
    </location>
</feature>
<dbReference type="PROSITE" id="PS50244">
    <property type="entry name" value="S5A_REDUCTASE"/>
    <property type="match status" value="1"/>
</dbReference>
<keyword evidence="10" id="KW-0443">Lipid metabolism</keyword>
<dbReference type="PANTHER" id="PTHR10556:SF57">
    <property type="entry name" value="3-OXO-5-ALPHA-STEROID 4-DEHYDROGENASE 1"/>
    <property type="match status" value="1"/>
</dbReference>
<organism evidence="19 20">
    <name type="scientific">Barnesiella viscericola</name>
    <dbReference type="NCBI Taxonomy" id="397865"/>
    <lineage>
        <taxon>Bacteria</taxon>
        <taxon>Pseudomonadati</taxon>
        <taxon>Bacteroidota</taxon>
        <taxon>Bacteroidia</taxon>
        <taxon>Bacteroidales</taxon>
        <taxon>Barnesiellaceae</taxon>
        <taxon>Barnesiella</taxon>
    </lineage>
</organism>
<dbReference type="InterPro" id="IPR001104">
    <property type="entry name" value="3-oxo-5_a-steroid_4-DH_C"/>
</dbReference>
<comment type="catalytic activity">
    <reaction evidence="16">
        <text>androst-4-ene-3,17-dione + NADPH + H(+) = 5alpha-androstan-3,17-dione + NADP(+)</text>
        <dbReference type="Rhea" id="RHEA:50816"/>
        <dbReference type="ChEBI" id="CHEBI:15378"/>
        <dbReference type="ChEBI" id="CHEBI:15994"/>
        <dbReference type="ChEBI" id="CHEBI:16422"/>
        <dbReference type="ChEBI" id="CHEBI:57783"/>
        <dbReference type="ChEBI" id="CHEBI:58349"/>
    </reaction>
    <physiologicalReaction direction="left-to-right" evidence="16">
        <dbReference type="Rhea" id="RHEA:50817"/>
    </physiologicalReaction>
</comment>
<evidence type="ECO:0000256" key="2">
    <source>
        <dbReference type="ARBA" id="ARBA00004524"/>
    </source>
</evidence>
<protein>
    <recommendedName>
        <fullName evidence="13">3-oxo-5-alpha-steroid 4-dehydrogenase 1</fullName>
    </recommendedName>
    <alternativeName>
        <fullName evidence="14">SR type 1</fullName>
    </alternativeName>
    <alternativeName>
        <fullName evidence="15">Steroid 5-alpha-reductase 1</fullName>
    </alternativeName>
</protein>
<evidence type="ECO:0000313" key="19">
    <source>
        <dbReference type="EMBL" id="HJG88366.1"/>
    </source>
</evidence>
<evidence type="ECO:0000256" key="16">
    <source>
        <dbReference type="ARBA" id="ARBA00049166"/>
    </source>
</evidence>
<evidence type="ECO:0000256" key="1">
    <source>
        <dbReference type="ARBA" id="ARBA00004477"/>
    </source>
</evidence>
<feature type="domain" description="3-oxo-5-alpha-steroid 4-dehydrogenase C-terminal" evidence="18">
    <location>
        <begin position="104"/>
        <end position="257"/>
    </location>
</feature>
<dbReference type="PANTHER" id="PTHR10556">
    <property type="entry name" value="3-OXO-5-ALPHA-STEROID 4-DEHYDROGENASE"/>
    <property type="match status" value="1"/>
</dbReference>
<keyword evidence="3 17" id="KW-0812">Transmembrane</keyword>
<feature type="transmembrane region" description="Helical" evidence="17">
    <location>
        <begin position="106"/>
        <end position="130"/>
    </location>
</feature>
<evidence type="ECO:0000256" key="8">
    <source>
        <dbReference type="ARBA" id="ARBA00022989"/>
    </source>
</evidence>
<evidence type="ECO:0000256" key="17">
    <source>
        <dbReference type="SAM" id="Phobius"/>
    </source>
</evidence>
<name>A0A921MQP7_9BACT</name>
<keyword evidence="8 17" id="KW-1133">Transmembrane helix</keyword>
<evidence type="ECO:0000256" key="3">
    <source>
        <dbReference type="ARBA" id="ARBA00022692"/>
    </source>
</evidence>
<evidence type="ECO:0000256" key="6">
    <source>
        <dbReference type="ARBA" id="ARBA00022848"/>
    </source>
</evidence>
<comment type="function">
    <text evidence="12">Converts testosterone into 5-alpha-dihydrotestosterone and progesterone or corticosterone into their corresponding 5-alpha-3-oxosteroids. It plays a central role in sexual differentiation and androgen physiology.</text>
</comment>
<keyword evidence="7" id="KW-0521">NADP</keyword>
<dbReference type="GO" id="GO:0006694">
    <property type="term" value="P:steroid biosynthetic process"/>
    <property type="evidence" value="ECO:0007669"/>
    <property type="project" value="TreeGrafter"/>
</dbReference>
<keyword evidence="9" id="KW-0560">Oxidoreductase</keyword>
<gene>
    <name evidence="19" type="ORF">K8U91_02665</name>
</gene>
<reference evidence="19" key="1">
    <citation type="journal article" date="2021" name="PeerJ">
        <title>Extensive microbial diversity within the chicken gut microbiome revealed by metagenomics and culture.</title>
        <authorList>
            <person name="Gilroy R."/>
            <person name="Ravi A."/>
            <person name="Getino M."/>
            <person name="Pursley I."/>
            <person name="Horton D.L."/>
            <person name="Alikhan N.F."/>
            <person name="Baker D."/>
            <person name="Gharbi K."/>
            <person name="Hall N."/>
            <person name="Watson M."/>
            <person name="Adriaenssens E.M."/>
            <person name="Foster-Nyarko E."/>
            <person name="Jarju S."/>
            <person name="Secka A."/>
            <person name="Antonio M."/>
            <person name="Oren A."/>
            <person name="Chaudhuri R.R."/>
            <person name="La Ragione R."/>
            <person name="Hildebrand F."/>
            <person name="Pallen M.J."/>
        </authorList>
    </citation>
    <scope>NUCLEOTIDE SEQUENCE</scope>
    <source>
        <strain evidence="19">CHK121-7720</strain>
    </source>
</reference>
<evidence type="ECO:0000256" key="13">
    <source>
        <dbReference type="ARBA" id="ARBA00039428"/>
    </source>
</evidence>
<evidence type="ECO:0000256" key="11">
    <source>
        <dbReference type="ARBA" id="ARBA00023136"/>
    </source>
</evidence>
<keyword evidence="5" id="KW-0256">Endoplasmic reticulum</keyword>
<dbReference type="GO" id="GO:0016020">
    <property type="term" value="C:membrane"/>
    <property type="evidence" value="ECO:0007669"/>
    <property type="project" value="InterPro"/>
</dbReference>
<evidence type="ECO:0000256" key="7">
    <source>
        <dbReference type="ARBA" id="ARBA00022857"/>
    </source>
</evidence>
<evidence type="ECO:0000256" key="10">
    <source>
        <dbReference type="ARBA" id="ARBA00023098"/>
    </source>
</evidence>
<reference evidence="19" key="2">
    <citation type="submission" date="2021-09" db="EMBL/GenBank/DDBJ databases">
        <authorList>
            <person name="Gilroy R."/>
        </authorList>
    </citation>
    <scope>NUCLEOTIDE SEQUENCE</scope>
    <source>
        <strain evidence="19">CHK121-7720</strain>
    </source>
</reference>
<dbReference type="GO" id="GO:0030154">
    <property type="term" value="P:cell differentiation"/>
    <property type="evidence" value="ECO:0007669"/>
    <property type="project" value="UniProtKB-KW"/>
</dbReference>
<feature type="transmembrane region" description="Helical" evidence="17">
    <location>
        <begin position="136"/>
        <end position="160"/>
    </location>
</feature>
<dbReference type="Pfam" id="PF02544">
    <property type="entry name" value="Steroid_dh"/>
    <property type="match status" value="1"/>
</dbReference>
<evidence type="ECO:0000256" key="12">
    <source>
        <dbReference type="ARBA" id="ARBA00037789"/>
    </source>
</evidence>
<evidence type="ECO:0000313" key="20">
    <source>
        <dbReference type="Proteomes" id="UP000757103"/>
    </source>
</evidence>
<evidence type="ECO:0000256" key="15">
    <source>
        <dbReference type="ARBA" id="ARBA00042579"/>
    </source>
</evidence>
<dbReference type="PIRSF" id="PIRSF015596">
    <property type="entry name" value="5_alpha-SR2"/>
    <property type="match status" value="1"/>
</dbReference>
<evidence type="ECO:0000256" key="9">
    <source>
        <dbReference type="ARBA" id="ARBA00023002"/>
    </source>
</evidence>
<evidence type="ECO:0000256" key="14">
    <source>
        <dbReference type="ARBA" id="ARBA00041664"/>
    </source>
</evidence>
<dbReference type="InterPro" id="IPR039357">
    <property type="entry name" value="SRD5A/TECR"/>
</dbReference>
<evidence type="ECO:0000259" key="18">
    <source>
        <dbReference type="Pfam" id="PF02544"/>
    </source>
</evidence>
<dbReference type="FunFam" id="1.20.120.1630:FF:000014">
    <property type="entry name" value="Steroid 5-alpha reductase, putative"/>
    <property type="match status" value="1"/>
</dbReference>
<evidence type="ECO:0000256" key="5">
    <source>
        <dbReference type="ARBA" id="ARBA00022824"/>
    </source>
</evidence>
<evidence type="ECO:0000256" key="4">
    <source>
        <dbReference type="ARBA" id="ARBA00022782"/>
    </source>
</evidence>
<dbReference type="InterPro" id="IPR016636">
    <property type="entry name" value="3-oxo-5-alpha-steroid_4-DH"/>
</dbReference>
<feature type="transmembrane region" description="Helical" evidence="17">
    <location>
        <begin position="47"/>
        <end position="66"/>
    </location>
</feature>
<dbReference type="Proteomes" id="UP000757103">
    <property type="component" value="Unassembled WGS sequence"/>
</dbReference>
<comment type="subcellular location">
    <subcellularLocation>
        <location evidence="1">Endoplasmic reticulum membrane</location>
        <topology evidence="1">Multi-pass membrane protein</topology>
    </subcellularLocation>
    <subcellularLocation>
        <location evidence="2">Microsome membrane</location>
    </subcellularLocation>
</comment>